<dbReference type="InterPro" id="IPR000591">
    <property type="entry name" value="DEP_dom"/>
</dbReference>
<dbReference type="EMBL" id="REGN01000176">
    <property type="protein sequence ID" value="RNA43779.1"/>
    <property type="molecule type" value="Genomic_DNA"/>
</dbReference>
<name>A0A3M7T778_BRAPC</name>
<dbReference type="AlphaFoldDB" id="A0A3M7T778"/>
<dbReference type="Gene3D" id="1.10.10.10">
    <property type="entry name" value="Winged helix-like DNA-binding domain superfamily/Winged helix DNA-binding domain"/>
    <property type="match status" value="1"/>
</dbReference>
<organism evidence="3 4">
    <name type="scientific">Brachionus plicatilis</name>
    <name type="common">Marine rotifer</name>
    <name type="synonym">Brachionus muelleri</name>
    <dbReference type="NCBI Taxonomy" id="10195"/>
    <lineage>
        <taxon>Eukaryota</taxon>
        <taxon>Metazoa</taxon>
        <taxon>Spiralia</taxon>
        <taxon>Gnathifera</taxon>
        <taxon>Rotifera</taxon>
        <taxon>Eurotatoria</taxon>
        <taxon>Monogononta</taxon>
        <taxon>Pseudotrocha</taxon>
        <taxon>Ploima</taxon>
        <taxon>Brachionidae</taxon>
        <taxon>Brachionus</taxon>
    </lineage>
</organism>
<dbReference type="Proteomes" id="UP000276133">
    <property type="component" value="Unassembled WGS sequence"/>
</dbReference>
<accession>A0A3M7T778</accession>
<dbReference type="SUPFAM" id="SSF46785">
    <property type="entry name" value="Winged helix' DNA-binding domain"/>
    <property type="match status" value="1"/>
</dbReference>
<feature type="region of interest" description="Disordered" evidence="1">
    <location>
        <begin position="141"/>
        <end position="176"/>
    </location>
</feature>
<dbReference type="InterPro" id="IPR036390">
    <property type="entry name" value="WH_DNA-bd_sf"/>
</dbReference>
<feature type="compositionally biased region" description="Polar residues" evidence="1">
    <location>
        <begin position="164"/>
        <end position="176"/>
    </location>
</feature>
<comment type="caution">
    <text evidence="3">The sequence shown here is derived from an EMBL/GenBank/DDBJ whole genome shotgun (WGS) entry which is preliminary data.</text>
</comment>
<dbReference type="PROSITE" id="PS50186">
    <property type="entry name" value="DEP"/>
    <property type="match status" value="1"/>
</dbReference>
<reference evidence="3 4" key="1">
    <citation type="journal article" date="2018" name="Sci. Rep.">
        <title>Genomic signatures of local adaptation to the degree of environmental predictability in rotifers.</title>
        <authorList>
            <person name="Franch-Gras L."/>
            <person name="Hahn C."/>
            <person name="Garcia-Roger E.M."/>
            <person name="Carmona M.J."/>
            <person name="Serra M."/>
            <person name="Gomez A."/>
        </authorList>
    </citation>
    <scope>NUCLEOTIDE SEQUENCE [LARGE SCALE GENOMIC DNA]</scope>
    <source>
        <strain evidence="3">HYR1</strain>
    </source>
</reference>
<dbReference type="PANTHER" id="PTHR16206:SF4">
    <property type="entry name" value="PROTEIN LET-99"/>
    <property type="match status" value="1"/>
</dbReference>
<dbReference type="STRING" id="10195.A0A3M7T778"/>
<protein>
    <submittedName>
        <fullName evidence="3">DEP domain-containing 1A isoform X2</fullName>
    </submittedName>
</protein>
<dbReference type="PANTHER" id="PTHR16206">
    <property type="entry name" value="DEP DOMAIN-CONTAINING"/>
    <property type="match status" value="1"/>
</dbReference>
<sequence length="709" mass="81955">MNETKNENIPKKGILGQDQFKSTKKWNEIIESFYNNMPLKRHWKNFRTFNDCFTASEAIEWTYRYLKSSPNFQHLTITKTNAVKLLQIFLKERIIEDVRAGENCSFKEFQDDDRIYKFCSTNPIFLKRNCANFNLNSTKNDNITEKQNTSEKNYSKNEKSSTEAENTSNVQTENLNTNKDKFLNSTSLDNLSSFDKNFIRRHNSISLLKNCDICKKDGNSEVFAKNSIEFEIWSKSARKILESVVRKAYLHKNSSVGIKIDKSIHGQDSENNDCVLTPKLSSTLKRSTDIKIGLVNILSKKSSDIISKIAGSNIEHNMNNINKHGVVINTEDDLPVWVIRAMHTLLNWKSDNNSEYPKFSDVFEEIAQYFNSMGEPLLTIDLSYVFMEVLSLMTTKSSDVSKQIKNEQFNFENFIENSNLNEEKKSNFCLNYRILDMIVSSFDQILTETNVHYDTEFLIDNIEKHLLENARLNIFEDPDDDFALFEQTENLRYREEIYYNLLIDSLARLENCCSNCRNIYTEINQFIKKNECQSYQAILNCANSNENLDLKRLKSDFNESILESIHSSKTRLHRNNSFKAAIGDKIDSNSEANLAKKPFVIRTSTNNSNDFNFVRSFINKGEIILNDDECDNFDLAPYEKNTESFAQVQNCMDTLKTGCMTKSMSNQNLCSVESTKLTRKRKLSSDESNVDKLAMIFSDLASDGNKKNK</sequence>
<dbReference type="OrthoDB" id="10064772at2759"/>
<feature type="domain" description="DEP" evidence="2">
    <location>
        <begin position="33"/>
        <end position="120"/>
    </location>
</feature>
<dbReference type="SMART" id="SM00049">
    <property type="entry name" value="DEP"/>
    <property type="match status" value="1"/>
</dbReference>
<evidence type="ECO:0000313" key="3">
    <source>
        <dbReference type="EMBL" id="RNA43779.1"/>
    </source>
</evidence>
<evidence type="ECO:0000259" key="2">
    <source>
        <dbReference type="PROSITE" id="PS50186"/>
    </source>
</evidence>
<keyword evidence="4" id="KW-1185">Reference proteome</keyword>
<feature type="compositionally biased region" description="Basic and acidic residues" evidence="1">
    <location>
        <begin position="153"/>
        <end position="162"/>
    </location>
</feature>
<feature type="non-terminal residue" evidence="3">
    <location>
        <position position="709"/>
    </location>
</feature>
<proteinExistence type="predicted"/>
<evidence type="ECO:0000313" key="4">
    <source>
        <dbReference type="Proteomes" id="UP000276133"/>
    </source>
</evidence>
<evidence type="ECO:0000256" key="1">
    <source>
        <dbReference type="SAM" id="MobiDB-lite"/>
    </source>
</evidence>
<gene>
    <name evidence="3" type="ORF">BpHYR1_033259</name>
</gene>
<dbReference type="Pfam" id="PF00610">
    <property type="entry name" value="DEP"/>
    <property type="match status" value="1"/>
</dbReference>
<dbReference type="InterPro" id="IPR036388">
    <property type="entry name" value="WH-like_DNA-bd_sf"/>
</dbReference>
<dbReference type="GO" id="GO:0035556">
    <property type="term" value="P:intracellular signal transduction"/>
    <property type="evidence" value="ECO:0007669"/>
    <property type="project" value="InterPro"/>
</dbReference>